<evidence type="ECO:0008006" key="4">
    <source>
        <dbReference type="Google" id="ProtNLM"/>
    </source>
</evidence>
<dbReference type="Proteomes" id="UP000256845">
    <property type="component" value="Unassembled WGS sequence"/>
</dbReference>
<gene>
    <name evidence="2" type="ORF">DFP90_101809</name>
</gene>
<keyword evidence="1" id="KW-0732">Signal</keyword>
<sequence>MKKGLFLGAVFGLMCAVASPASSQNICGPHEEIVKRLESGYQEKRAGVGLAGNGTLVELFISKDKGTWTFMYTRPDGVTCLMAAGGDWERIEDPVAVTEEFDS</sequence>
<dbReference type="RefSeq" id="WP_115935102.1">
    <property type="nucleotide sequence ID" value="NZ_QRDW01000001.1"/>
</dbReference>
<reference evidence="2 3" key="1">
    <citation type="submission" date="2018-07" db="EMBL/GenBank/DDBJ databases">
        <title>Genomic Encyclopedia of Type Strains, Phase III (KMG-III): the genomes of soil and plant-associated and newly described type strains.</title>
        <authorList>
            <person name="Whitman W."/>
        </authorList>
    </citation>
    <scope>NUCLEOTIDE SEQUENCE [LARGE SCALE GENOMIC DNA]</scope>
    <source>
        <strain evidence="2 3">CECT 8488</strain>
    </source>
</reference>
<proteinExistence type="predicted"/>
<feature type="signal peptide" evidence="1">
    <location>
        <begin position="1"/>
        <end position="23"/>
    </location>
</feature>
<organism evidence="2 3">
    <name type="scientific">Aestuariispira insulae</name>
    <dbReference type="NCBI Taxonomy" id="1461337"/>
    <lineage>
        <taxon>Bacteria</taxon>
        <taxon>Pseudomonadati</taxon>
        <taxon>Pseudomonadota</taxon>
        <taxon>Alphaproteobacteria</taxon>
        <taxon>Rhodospirillales</taxon>
        <taxon>Kiloniellaceae</taxon>
        <taxon>Aestuariispira</taxon>
    </lineage>
</organism>
<dbReference type="OrthoDB" id="9810895at2"/>
<name>A0A3D9HWY3_9PROT</name>
<keyword evidence="3" id="KW-1185">Reference proteome</keyword>
<comment type="caution">
    <text evidence="2">The sequence shown here is derived from an EMBL/GenBank/DDBJ whole genome shotgun (WGS) entry which is preliminary data.</text>
</comment>
<feature type="chain" id="PRO_5017809566" description="YpeB-like protein with protease inhibitory function" evidence="1">
    <location>
        <begin position="24"/>
        <end position="103"/>
    </location>
</feature>
<accession>A0A3D9HWY3</accession>
<dbReference type="EMBL" id="QRDW01000001">
    <property type="protein sequence ID" value="RED54008.1"/>
    <property type="molecule type" value="Genomic_DNA"/>
</dbReference>
<evidence type="ECO:0000256" key="1">
    <source>
        <dbReference type="SAM" id="SignalP"/>
    </source>
</evidence>
<evidence type="ECO:0000313" key="3">
    <source>
        <dbReference type="Proteomes" id="UP000256845"/>
    </source>
</evidence>
<evidence type="ECO:0000313" key="2">
    <source>
        <dbReference type="EMBL" id="RED54008.1"/>
    </source>
</evidence>
<dbReference type="AlphaFoldDB" id="A0A3D9HWY3"/>
<protein>
    <recommendedName>
        <fullName evidence="4">YpeB-like protein with protease inhibitory function</fullName>
    </recommendedName>
</protein>